<organism evidence="2 3">
    <name type="scientific">Pseudomonas baltica</name>
    <dbReference type="NCBI Taxonomy" id="2762576"/>
    <lineage>
        <taxon>Bacteria</taxon>
        <taxon>Pseudomonadati</taxon>
        <taxon>Pseudomonadota</taxon>
        <taxon>Gammaproteobacteria</taxon>
        <taxon>Pseudomonadales</taxon>
        <taxon>Pseudomonadaceae</taxon>
        <taxon>Pseudomonas</taxon>
    </lineage>
</organism>
<gene>
    <name evidence="2" type="ORF">H7993_09330</name>
</gene>
<feature type="signal peptide" evidence="1">
    <location>
        <begin position="1"/>
        <end position="23"/>
    </location>
</feature>
<feature type="chain" id="PRO_5031015008" evidence="1">
    <location>
        <begin position="24"/>
        <end position="387"/>
    </location>
</feature>
<reference evidence="2 3" key="1">
    <citation type="submission" date="2020-08" db="EMBL/GenBank/DDBJ databases">
        <title>Pseudomonas sp. nov.</title>
        <authorList>
            <person name="Gieschler S."/>
            <person name="Fiedler G."/>
            <person name="Brinks E."/>
            <person name="Boehnlein C."/>
            <person name="Franz C.M.A.P."/>
            <person name="Kabisch J."/>
        </authorList>
    </citation>
    <scope>NUCLEOTIDE SEQUENCE [LARGE SCALE GENOMIC DNA]</scope>
    <source>
        <strain evidence="2 3">MBT-2</strain>
    </source>
</reference>
<name>A0A7X1G4Z9_9PSED</name>
<evidence type="ECO:0000313" key="3">
    <source>
        <dbReference type="Proteomes" id="UP000546173"/>
    </source>
</evidence>
<keyword evidence="1" id="KW-0732">Signal</keyword>
<evidence type="ECO:0000313" key="2">
    <source>
        <dbReference type="EMBL" id="MBC2678591.1"/>
    </source>
</evidence>
<sequence>MNTLRAMAATLLLALPFTPQATANEIAFTARIEGTRFVNTTPNASYCNHFGGGSFCATSWSTNLPITYRKRVDVNSPDARDKVYVRLPARRAITLQNRLTGETATMFLAFYQFSQRVSWEHETVVNGSPNGCGVFGSLGGGPGYSRFLWHALNTTNPAPCFSTKSGNPNVEDSEFTNTGISVRPDFPPVGSLAPGDWEGIADYRVGLGQDFDFGNILDPSTDQFRVRISFKVMHEMRVDFPAHGTEIRLAPQGSWTSVMNTSRAPVRLYHDTPLRLWAGSPFSIYLACEYPERRDQCLLKNQAAEHYVPLDVALTLPGAFQSNGMPVDRLPVLDGRNYAKTIVPTGTASNAPGTLHFDVSGTSAEAMLRYPGARYSGWVTIIYDANP</sequence>
<protein>
    <submittedName>
        <fullName evidence="2">Uncharacterized protein</fullName>
    </submittedName>
</protein>
<dbReference type="EMBL" id="JACMYH010000001">
    <property type="protein sequence ID" value="MBC2678591.1"/>
    <property type="molecule type" value="Genomic_DNA"/>
</dbReference>
<comment type="caution">
    <text evidence="2">The sequence shown here is derived from an EMBL/GenBank/DDBJ whole genome shotgun (WGS) entry which is preliminary data.</text>
</comment>
<keyword evidence="3" id="KW-1185">Reference proteome</keyword>
<accession>A0A7X1G4Z9</accession>
<evidence type="ECO:0000256" key="1">
    <source>
        <dbReference type="SAM" id="SignalP"/>
    </source>
</evidence>
<dbReference type="Proteomes" id="UP000546173">
    <property type="component" value="Unassembled WGS sequence"/>
</dbReference>
<dbReference type="RefSeq" id="WP_185794122.1">
    <property type="nucleotide sequence ID" value="NZ_JACMYH010000001.1"/>
</dbReference>
<proteinExistence type="predicted"/>
<dbReference type="AlphaFoldDB" id="A0A7X1G4Z9"/>